<dbReference type="RefSeq" id="WP_408242336.1">
    <property type="nucleotide sequence ID" value="NZ_JAQQCF010000061.1"/>
</dbReference>
<name>A0ABW9E591_9BURK</name>
<evidence type="ECO:0000313" key="1">
    <source>
        <dbReference type="EMBL" id="MFM0642221.1"/>
    </source>
</evidence>
<reference evidence="1 2" key="1">
    <citation type="journal article" date="2024" name="Chem. Sci.">
        <title>Discovery of megapolipeptins by genome mining of a Burkholderiales bacteria collection.</title>
        <authorList>
            <person name="Paulo B.S."/>
            <person name="Recchia M.J.J."/>
            <person name="Lee S."/>
            <person name="Fergusson C.H."/>
            <person name="Romanowski S.B."/>
            <person name="Hernandez A."/>
            <person name="Krull N."/>
            <person name="Liu D.Y."/>
            <person name="Cavanagh H."/>
            <person name="Bos A."/>
            <person name="Gray C.A."/>
            <person name="Murphy B.T."/>
            <person name="Linington R.G."/>
            <person name="Eustaquio A.S."/>
        </authorList>
    </citation>
    <scope>NUCLEOTIDE SEQUENCE [LARGE SCALE GENOMIC DNA]</scope>
    <source>
        <strain evidence="1 2">RL17-338-BIC-A</strain>
    </source>
</reference>
<dbReference type="EMBL" id="JAQQCF010000061">
    <property type="protein sequence ID" value="MFM0642221.1"/>
    <property type="molecule type" value="Genomic_DNA"/>
</dbReference>
<organism evidence="1 2">
    <name type="scientific">Paraburkholderia metrosideri</name>
    <dbReference type="NCBI Taxonomy" id="580937"/>
    <lineage>
        <taxon>Bacteria</taxon>
        <taxon>Pseudomonadati</taxon>
        <taxon>Pseudomonadota</taxon>
        <taxon>Betaproteobacteria</taxon>
        <taxon>Burkholderiales</taxon>
        <taxon>Burkholderiaceae</taxon>
        <taxon>Paraburkholderia</taxon>
    </lineage>
</organism>
<gene>
    <name evidence="1" type="ORF">PQQ63_36655</name>
</gene>
<proteinExistence type="predicted"/>
<sequence>MPKKRQTAVPGTIFGIPRLDGQIVLGQVLEEYYPKILAIAVFDLAVPPTDSVDPALLSDLKVISITAVAQAEIAKGYWKVVGSAPLLADPAFSPHRKFSPPHYIGASWCSGGIIEKLVDAYYGLSTWEPYPGRPGHLKSLLLESGEAASN</sequence>
<dbReference type="Proteomes" id="UP001629432">
    <property type="component" value="Unassembled WGS sequence"/>
</dbReference>
<accession>A0ABW9E591</accession>
<evidence type="ECO:0000313" key="2">
    <source>
        <dbReference type="Proteomes" id="UP001629432"/>
    </source>
</evidence>
<comment type="caution">
    <text evidence="1">The sequence shown here is derived from an EMBL/GenBank/DDBJ whole genome shotgun (WGS) entry which is preliminary data.</text>
</comment>
<protein>
    <submittedName>
        <fullName evidence="1">Uncharacterized protein</fullName>
    </submittedName>
</protein>
<keyword evidence="2" id="KW-1185">Reference proteome</keyword>